<keyword evidence="2" id="KW-1185">Reference proteome</keyword>
<evidence type="ECO:0000313" key="2">
    <source>
        <dbReference type="Proteomes" id="UP000007431"/>
    </source>
</evidence>
<dbReference type="HOGENOM" id="CLU_185492_0_0_1"/>
<dbReference type="InParanoid" id="D8PP05"/>
<reference evidence="1 2" key="1">
    <citation type="journal article" date="2010" name="Nat. Biotechnol.">
        <title>Genome sequence of the model mushroom Schizophyllum commune.</title>
        <authorList>
            <person name="Ohm R.A."/>
            <person name="de Jong J.F."/>
            <person name="Lugones L.G."/>
            <person name="Aerts A."/>
            <person name="Kothe E."/>
            <person name="Stajich J.E."/>
            <person name="de Vries R.P."/>
            <person name="Record E."/>
            <person name="Levasseur A."/>
            <person name="Baker S.E."/>
            <person name="Bartholomew K.A."/>
            <person name="Coutinho P.M."/>
            <person name="Erdmann S."/>
            <person name="Fowler T.J."/>
            <person name="Gathman A.C."/>
            <person name="Lombard V."/>
            <person name="Henrissat B."/>
            <person name="Knabe N."/>
            <person name="Kuees U."/>
            <person name="Lilly W.W."/>
            <person name="Lindquist E."/>
            <person name="Lucas S."/>
            <person name="Magnuson J.K."/>
            <person name="Piumi F."/>
            <person name="Raudaskoski M."/>
            <person name="Salamov A."/>
            <person name="Schmutz J."/>
            <person name="Schwarze F.W.M.R."/>
            <person name="vanKuyk P.A."/>
            <person name="Horton J.S."/>
            <person name="Grigoriev I.V."/>
            <person name="Woesten H.A.B."/>
        </authorList>
    </citation>
    <scope>NUCLEOTIDE SEQUENCE [LARGE SCALE GENOMIC DNA]</scope>
    <source>
        <strain evidence="2">H4-8 / FGSC 9210</strain>
    </source>
</reference>
<dbReference type="GeneID" id="9585852"/>
<dbReference type="OMA" id="RERDCTC"/>
<evidence type="ECO:0000313" key="1">
    <source>
        <dbReference type="EMBL" id="EFJ02940.1"/>
    </source>
</evidence>
<dbReference type="RefSeq" id="XP_003037842.1">
    <property type="nucleotide sequence ID" value="XM_003037796.1"/>
</dbReference>
<dbReference type="Proteomes" id="UP000007431">
    <property type="component" value="Unassembled WGS sequence"/>
</dbReference>
<dbReference type="EMBL" id="GL377302">
    <property type="protein sequence ID" value="EFJ02940.1"/>
    <property type="molecule type" value="Genomic_DNA"/>
</dbReference>
<dbReference type="VEuPathDB" id="FungiDB:SCHCODRAFT_02499213"/>
<sequence>MSKLTVYAPPPEVRSTLFKHHPPDVIPPTSELEQLNMELRLLKQKVIERSHKAENDLRIVEDSLRRMKEKEANRSVDKIKREHDYGMWYIFSYL</sequence>
<name>D8PP05_SCHCM</name>
<dbReference type="AlphaFoldDB" id="D8PP05"/>
<accession>D8PP05</accession>
<dbReference type="STRING" id="578458.D8PP05"/>
<organism evidence="2">
    <name type="scientific">Schizophyllum commune (strain H4-8 / FGSC 9210)</name>
    <name type="common">Split gill fungus</name>
    <dbReference type="NCBI Taxonomy" id="578458"/>
    <lineage>
        <taxon>Eukaryota</taxon>
        <taxon>Fungi</taxon>
        <taxon>Dikarya</taxon>
        <taxon>Basidiomycota</taxon>
        <taxon>Agaricomycotina</taxon>
        <taxon>Agaricomycetes</taxon>
        <taxon>Agaricomycetidae</taxon>
        <taxon>Agaricales</taxon>
        <taxon>Schizophyllaceae</taxon>
        <taxon>Schizophyllum</taxon>
    </lineage>
</organism>
<dbReference type="OrthoDB" id="1232at2759"/>
<protein>
    <submittedName>
        <fullName evidence="1">Uncharacterized protein</fullName>
    </submittedName>
</protein>
<proteinExistence type="predicted"/>
<dbReference type="KEGG" id="scm:SCHCO_02499213"/>
<gene>
    <name evidence="1" type="ORF">SCHCODRAFT_47120</name>
</gene>